<reference evidence="1 3" key="1">
    <citation type="submission" date="2018-03" db="EMBL/GenBank/DDBJ databases">
        <title>Genomic Encyclopedia of Archaeal and Bacterial Type Strains, Phase II (KMG-II): from individual species to whole genera.</title>
        <authorList>
            <person name="Goeker M."/>
        </authorList>
    </citation>
    <scope>NUCLEOTIDE SEQUENCE [LARGE SCALE GENOMIC DNA]</scope>
    <source>
        <strain evidence="1 3">DSM 21548</strain>
    </source>
</reference>
<reference evidence="2 4" key="2">
    <citation type="submission" date="2018-12" db="EMBL/GenBank/DDBJ databases">
        <authorList>
            <person name="hu s."/>
            <person name="Xu Y."/>
            <person name="Xu B."/>
            <person name="Li F."/>
        </authorList>
    </citation>
    <scope>NUCLEOTIDE SEQUENCE [LARGE SCALE GENOMIC DNA]</scope>
    <source>
        <strain evidence="2 4">KSW2-17</strain>
    </source>
</reference>
<evidence type="ECO:0000313" key="3">
    <source>
        <dbReference type="Proteomes" id="UP000241203"/>
    </source>
</evidence>
<dbReference type="EMBL" id="PYAU01000001">
    <property type="protein sequence ID" value="PSL38652.1"/>
    <property type="molecule type" value="Genomic_DNA"/>
</dbReference>
<dbReference type="AlphaFoldDB" id="A0A2P8GXF3"/>
<evidence type="ECO:0000313" key="1">
    <source>
        <dbReference type="EMBL" id="PSL38652.1"/>
    </source>
</evidence>
<gene>
    <name evidence="1" type="ORF">CLV49_2279</name>
    <name evidence="2" type="ORF">ELQ93_07835</name>
</gene>
<protein>
    <submittedName>
        <fullName evidence="1">Putative ribosomally synthesized peptide with SipW-like signal peptide</fullName>
    </submittedName>
</protein>
<dbReference type="GO" id="GO:0005975">
    <property type="term" value="P:carbohydrate metabolic process"/>
    <property type="evidence" value="ECO:0007669"/>
    <property type="project" value="UniProtKB-ARBA"/>
</dbReference>
<sequence>MNDRHPSRMRSRLAAIGTAAALCSALTLPQTTVTEAAFTDREHAGGMITAGRLAAPTALTCTIESVLGLLANYRIGWTAPSGPTPTGYTITVTYSSGSPVYTGAAPAGATSFVISGGLLEGLLVPGTYSITVRATLQNWTGPVASPAQTGRLVVATGWRCS</sequence>
<dbReference type="EMBL" id="RZGY01000001">
    <property type="protein sequence ID" value="RUQ86850.1"/>
    <property type="molecule type" value="Genomic_DNA"/>
</dbReference>
<evidence type="ECO:0000313" key="2">
    <source>
        <dbReference type="EMBL" id="RUQ86850.1"/>
    </source>
</evidence>
<dbReference type="Proteomes" id="UP000241203">
    <property type="component" value="Unassembled WGS sequence"/>
</dbReference>
<comment type="caution">
    <text evidence="1">The sequence shown here is derived from an EMBL/GenBank/DDBJ whole genome shotgun (WGS) entry which is preliminary data.</text>
</comment>
<dbReference type="InterPro" id="IPR036116">
    <property type="entry name" value="FN3_sf"/>
</dbReference>
<accession>A0A2P8GXF3</accession>
<dbReference type="InterPro" id="IPR013783">
    <property type="entry name" value="Ig-like_fold"/>
</dbReference>
<keyword evidence="4" id="KW-1185">Reference proteome</keyword>
<organism evidence="1 3">
    <name type="scientific">Labedella gwakjiensis</name>
    <dbReference type="NCBI Taxonomy" id="390269"/>
    <lineage>
        <taxon>Bacteria</taxon>
        <taxon>Bacillati</taxon>
        <taxon>Actinomycetota</taxon>
        <taxon>Actinomycetes</taxon>
        <taxon>Micrococcales</taxon>
        <taxon>Microbacteriaceae</taxon>
        <taxon>Labedella</taxon>
    </lineage>
</organism>
<proteinExistence type="predicted"/>
<dbReference type="Gene3D" id="2.60.40.10">
    <property type="entry name" value="Immunoglobulins"/>
    <property type="match status" value="1"/>
</dbReference>
<dbReference type="SUPFAM" id="SSF49265">
    <property type="entry name" value="Fibronectin type III"/>
    <property type="match status" value="1"/>
</dbReference>
<dbReference type="Proteomes" id="UP000268291">
    <property type="component" value="Unassembled WGS sequence"/>
</dbReference>
<name>A0A2P8GXF3_9MICO</name>
<dbReference type="RefSeq" id="WP_127054311.1">
    <property type="nucleotide sequence ID" value="NZ_PYAU01000001.1"/>
</dbReference>
<evidence type="ECO:0000313" key="4">
    <source>
        <dbReference type="Proteomes" id="UP000268291"/>
    </source>
</evidence>